<reference evidence="3" key="4">
    <citation type="submission" date="2025-09" db="UniProtKB">
        <authorList>
            <consortium name="Ensembl"/>
        </authorList>
    </citation>
    <scope>IDENTIFICATION</scope>
</reference>
<feature type="region of interest" description="Disordered" evidence="1">
    <location>
        <begin position="296"/>
        <end position="329"/>
    </location>
</feature>
<dbReference type="PANTHER" id="PTHR17469">
    <property type="entry name" value="SPERM SPECIFIC ANTIGEN 2-RELATED"/>
    <property type="match status" value="1"/>
</dbReference>
<dbReference type="eggNOG" id="ENOG502QWSR">
    <property type="taxonomic scope" value="Eukaryota"/>
</dbReference>
<dbReference type="Ensembl" id="ENSPSIT00000013230.1">
    <property type="protein sequence ID" value="ENSPSIP00000013167.1"/>
    <property type="gene ID" value="ENSPSIG00000011821.1"/>
</dbReference>
<dbReference type="InterPro" id="IPR043444">
    <property type="entry name" value="TESPA1-like"/>
</dbReference>
<dbReference type="GO" id="GO:0008180">
    <property type="term" value="C:COP9 signalosome"/>
    <property type="evidence" value="ECO:0007669"/>
    <property type="project" value="Ensembl"/>
</dbReference>
<dbReference type="PANTHER" id="PTHR17469:SF1">
    <property type="entry name" value="PROTEIN TESPA1"/>
    <property type="match status" value="1"/>
</dbReference>
<evidence type="ECO:0000259" key="2">
    <source>
        <dbReference type="SMART" id="SM01257"/>
    </source>
</evidence>
<dbReference type="EMBL" id="AGCU01111597">
    <property type="status" value="NOT_ANNOTATED_CDS"/>
    <property type="molecule type" value="Genomic_DNA"/>
</dbReference>
<evidence type="ECO:0000313" key="3">
    <source>
        <dbReference type="Ensembl" id="ENSPSIP00000013167.1"/>
    </source>
</evidence>
<evidence type="ECO:0000256" key="1">
    <source>
        <dbReference type="SAM" id="MobiDB-lite"/>
    </source>
</evidence>
<reference evidence="3" key="3">
    <citation type="submission" date="2025-08" db="UniProtKB">
        <authorList>
            <consortium name="Ensembl"/>
        </authorList>
    </citation>
    <scope>IDENTIFICATION</scope>
</reference>
<dbReference type="AlphaFoldDB" id="K7FYQ7"/>
<dbReference type="Pfam" id="PF14722">
    <property type="entry name" value="KRAP_IP3R_bind"/>
    <property type="match status" value="1"/>
</dbReference>
<dbReference type="Proteomes" id="UP000007267">
    <property type="component" value="Unassembled WGS sequence"/>
</dbReference>
<dbReference type="GeneTree" id="ENSGT00940000160763"/>
<dbReference type="InterPro" id="IPR029325">
    <property type="entry name" value="ITPR-bd"/>
</dbReference>
<reference evidence="4" key="2">
    <citation type="journal article" date="2013" name="Nat. Genet.">
        <title>The draft genomes of soft-shell turtle and green sea turtle yield insights into the development and evolution of the turtle-specific body plan.</title>
        <authorList>
            <person name="Wang Z."/>
            <person name="Pascual-Anaya J."/>
            <person name="Zadissa A."/>
            <person name="Li W."/>
            <person name="Niimura Y."/>
            <person name="Huang Z."/>
            <person name="Li C."/>
            <person name="White S."/>
            <person name="Xiong Z."/>
            <person name="Fang D."/>
            <person name="Wang B."/>
            <person name="Ming Y."/>
            <person name="Chen Y."/>
            <person name="Zheng Y."/>
            <person name="Kuraku S."/>
            <person name="Pignatelli M."/>
            <person name="Herrero J."/>
            <person name="Beal K."/>
            <person name="Nozawa M."/>
            <person name="Li Q."/>
            <person name="Wang J."/>
            <person name="Zhang H."/>
            <person name="Yu L."/>
            <person name="Shigenobu S."/>
            <person name="Wang J."/>
            <person name="Liu J."/>
            <person name="Flicek P."/>
            <person name="Searle S."/>
            <person name="Wang J."/>
            <person name="Kuratani S."/>
            <person name="Yin Y."/>
            <person name="Aken B."/>
            <person name="Zhang G."/>
            <person name="Irie N."/>
        </authorList>
    </citation>
    <scope>NUCLEOTIDE SEQUENCE [LARGE SCALE GENOMIC DNA]</scope>
    <source>
        <strain evidence="4">Daiwa-1</strain>
    </source>
</reference>
<dbReference type="GO" id="GO:0005102">
    <property type="term" value="F:signaling receptor binding"/>
    <property type="evidence" value="ECO:0007669"/>
    <property type="project" value="InterPro"/>
</dbReference>
<gene>
    <name evidence="3" type="primary">TESPA1</name>
</gene>
<organism evidence="3 4">
    <name type="scientific">Pelodiscus sinensis</name>
    <name type="common">Chinese softshell turtle</name>
    <name type="synonym">Trionyx sinensis</name>
    <dbReference type="NCBI Taxonomy" id="13735"/>
    <lineage>
        <taxon>Eukaryota</taxon>
        <taxon>Metazoa</taxon>
        <taxon>Chordata</taxon>
        <taxon>Craniata</taxon>
        <taxon>Vertebrata</taxon>
        <taxon>Euteleostomi</taxon>
        <taxon>Archelosauria</taxon>
        <taxon>Testudinata</taxon>
        <taxon>Testudines</taxon>
        <taxon>Cryptodira</taxon>
        <taxon>Trionychia</taxon>
        <taxon>Trionychidae</taxon>
        <taxon>Pelodiscus</taxon>
    </lineage>
</organism>
<dbReference type="HOGENOM" id="CLU_1032634_0_0_1"/>
<accession>K7FYQ7</accession>
<keyword evidence="4" id="KW-1185">Reference proteome</keyword>
<dbReference type="SMART" id="SM01257">
    <property type="entry name" value="KRAP_IP3R_bind"/>
    <property type="match status" value="1"/>
</dbReference>
<dbReference type="GO" id="GO:0005829">
    <property type="term" value="C:cytosol"/>
    <property type="evidence" value="ECO:0007669"/>
    <property type="project" value="Ensembl"/>
</dbReference>
<proteinExistence type="predicted"/>
<feature type="domain" description="ITPR-interacting" evidence="2">
    <location>
        <begin position="130"/>
        <end position="292"/>
    </location>
</feature>
<dbReference type="OMA" id="APCCTHS"/>
<dbReference type="STRING" id="13735.ENSPSIP00000013167"/>
<sequence length="329" mass="36099">MEGASALSPSSWEKRRAWVRQSRCWRTTVLLEEEAAVVLQDVPELQPPHLDDVFLDGGRPSGKIETWLQDCGVSMEVPPEEPGLLAPFGCSSNGTSFEDDLTLGAEALLLPGNDKAANRKTLLAKPWPGQNLHLGNSMASSALSSGTNKTASSLSEILEWCQEDAEEILFNLGFVQDEPQAAARIPSRFFSAPSQAKGINFQLFLKAQVQRLEMEDPCLTLASRFQQVEALAATADAFFCLYSYVSKTPLQKISPAQVFWSCPEIPSTWVVPTKVEATSPVDRLKKAISKMCLYTSPKSESPHRASKAPSCRRSSLGRVVQEGLERARE</sequence>
<reference evidence="4" key="1">
    <citation type="submission" date="2011-10" db="EMBL/GenBank/DDBJ databases">
        <authorList>
            <consortium name="Soft-shell Turtle Genome Consortium"/>
        </authorList>
    </citation>
    <scope>NUCLEOTIDE SEQUENCE [LARGE SCALE GENOMIC DNA]</scope>
    <source>
        <strain evidence="4">Daiwa-1</strain>
    </source>
</reference>
<evidence type="ECO:0000313" key="4">
    <source>
        <dbReference type="Proteomes" id="UP000007267"/>
    </source>
</evidence>
<protein>
    <submittedName>
        <fullName evidence="3">Thymocyte expressed, positive selection associated 1</fullName>
    </submittedName>
</protein>
<name>K7FYQ7_PELSI</name>